<evidence type="ECO:0000313" key="1">
    <source>
        <dbReference type="EMBL" id="JAD37199.1"/>
    </source>
</evidence>
<reference evidence="1" key="2">
    <citation type="journal article" date="2015" name="Data Brief">
        <title>Shoot transcriptome of the giant reed, Arundo donax.</title>
        <authorList>
            <person name="Barrero R.A."/>
            <person name="Guerrero F.D."/>
            <person name="Moolhuijzen P."/>
            <person name="Goolsby J.A."/>
            <person name="Tidwell J."/>
            <person name="Bellgard S.E."/>
            <person name="Bellgard M.I."/>
        </authorList>
    </citation>
    <scope>NUCLEOTIDE SEQUENCE</scope>
    <source>
        <tissue evidence="1">Shoot tissue taken approximately 20 cm above the soil surface</tissue>
    </source>
</reference>
<organism evidence="1">
    <name type="scientific">Arundo donax</name>
    <name type="common">Giant reed</name>
    <name type="synonym">Donax arundinaceus</name>
    <dbReference type="NCBI Taxonomy" id="35708"/>
    <lineage>
        <taxon>Eukaryota</taxon>
        <taxon>Viridiplantae</taxon>
        <taxon>Streptophyta</taxon>
        <taxon>Embryophyta</taxon>
        <taxon>Tracheophyta</taxon>
        <taxon>Spermatophyta</taxon>
        <taxon>Magnoliopsida</taxon>
        <taxon>Liliopsida</taxon>
        <taxon>Poales</taxon>
        <taxon>Poaceae</taxon>
        <taxon>PACMAD clade</taxon>
        <taxon>Arundinoideae</taxon>
        <taxon>Arundineae</taxon>
        <taxon>Arundo</taxon>
    </lineage>
</organism>
<dbReference type="AlphaFoldDB" id="A0A0A8ZCR9"/>
<dbReference type="EMBL" id="GBRH01260696">
    <property type="protein sequence ID" value="JAD37199.1"/>
    <property type="molecule type" value="Transcribed_RNA"/>
</dbReference>
<protein>
    <submittedName>
        <fullName evidence="1">Uncharacterized protein</fullName>
    </submittedName>
</protein>
<accession>A0A0A8ZCR9</accession>
<name>A0A0A8ZCR9_ARUDO</name>
<reference evidence="1" key="1">
    <citation type="submission" date="2014-09" db="EMBL/GenBank/DDBJ databases">
        <authorList>
            <person name="Magalhaes I.L.F."/>
            <person name="Oliveira U."/>
            <person name="Santos F.R."/>
            <person name="Vidigal T.H.D.A."/>
            <person name="Brescovit A.D."/>
            <person name="Santos A.J."/>
        </authorList>
    </citation>
    <scope>NUCLEOTIDE SEQUENCE</scope>
    <source>
        <tissue evidence="1">Shoot tissue taken approximately 20 cm above the soil surface</tissue>
    </source>
</reference>
<sequence>MPLLTAKGLVIHSTFKELHFLLTNSREQDSEMLRSFCAQLDTNLRVGVQKHFSIISHY</sequence>
<proteinExistence type="predicted"/>